<proteinExistence type="predicted"/>
<dbReference type="InterPro" id="IPR036694">
    <property type="entry name" value="Dodecin-like_sf"/>
</dbReference>
<name>A0A6B8M363_9HYPH</name>
<dbReference type="NCBIfam" id="NF043052">
    <property type="entry name" value="DodecBact"/>
    <property type="match status" value="1"/>
</dbReference>
<evidence type="ECO:0000313" key="2">
    <source>
        <dbReference type="Proteomes" id="UP000422569"/>
    </source>
</evidence>
<keyword evidence="2" id="KW-1185">Reference proteome</keyword>
<gene>
    <name evidence="1" type="ORF">F7D14_19030</name>
</gene>
<dbReference type="PANTHER" id="PTHR39324:SF1">
    <property type="entry name" value="CALCIUM DODECIN"/>
    <property type="match status" value="1"/>
</dbReference>
<dbReference type="PANTHER" id="PTHR39324">
    <property type="entry name" value="CALCIUM DODECIN"/>
    <property type="match status" value="1"/>
</dbReference>
<organism evidence="1 2">
    <name type="scientific">Methylocystis parvus</name>
    <dbReference type="NCBI Taxonomy" id="134"/>
    <lineage>
        <taxon>Bacteria</taxon>
        <taxon>Pseudomonadati</taxon>
        <taxon>Pseudomonadota</taxon>
        <taxon>Alphaproteobacteria</taxon>
        <taxon>Hyphomicrobiales</taxon>
        <taxon>Methylocystaceae</taxon>
        <taxon>Methylocystis</taxon>
    </lineage>
</organism>
<protein>
    <submittedName>
        <fullName evidence="1">Dodecin domain-containing protein</fullName>
    </submittedName>
</protein>
<dbReference type="Proteomes" id="UP000422569">
    <property type="component" value="Chromosome"/>
</dbReference>
<accession>A0A6B8M363</accession>
<dbReference type="InterPro" id="IPR009923">
    <property type="entry name" value="Dodecin"/>
</dbReference>
<dbReference type="AlphaFoldDB" id="A0A6B8M363"/>
<evidence type="ECO:0000313" key="1">
    <source>
        <dbReference type="EMBL" id="QGM99367.1"/>
    </source>
</evidence>
<dbReference type="EMBL" id="CP044331">
    <property type="protein sequence ID" value="QGM99367.1"/>
    <property type="molecule type" value="Genomic_DNA"/>
</dbReference>
<sequence>MENSVYKVVELVGTSPDSIEGAIGAAIQRAGLTLRNLQWFEVMQIRGRIDKGNVEKYQVSLKVGFTHDREEE</sequence>
<reference evidence="1 2" key="1">
    <citation type="submission" date="2019-09" db="EMBL/GenBank/DDBJ databases">
        <title>Isolation and complete genome sequencing of Methylocystis species.</title>
        <authorList>
            <person name="Rumah B.L."/>
            <person name="Stead C.E."/>
            <person name="Stevens B.C."/>
            <person name="Minton N.P."/>
            <person name="Grosse-Honebrink A."/>
            <person name="Zhang Y."/>
        </authorList>
    </citation>
    <scope>NUCLEOTIDE SEQUENCE [LARGE SCALE GENOMIC DNA]</scope>
    <source>
        <strain evidence="1 2">BRCS2</strain>
    </source>
</reference>
<dbReference type="InterPro" id="IPR050049">
    <property type="entry name" value="Dodecin_bact"/>
</dbReference>
<dbReference type="KEGG" id="mpar:F7D14_19030"/>
<dbReference type="InterPro" id="IPR025543">
    <property type="entry name" value="Dodecin-like"/>
</dbReference>
<dbReference type="SUPFAM" id="SSF89807">
    <property type="entry name" value="Dodecin-like"/>
    <property type="match status" value="1"/>
</dbReference>
<dbReference type="Gene3D" id="3.30.1660.10">
    <property type="entry name" value="Flavin-binding protein dodecin"/>
    <property type="match status" value="1"/>
</dbReference>
<dbReference type="RefSeq" id="WP_016919565.1">
    <property type="nucleotide sequence ID" value="NZ_CP044331.1"/>
</dbReference>
<dbReference type="Pfam" id="PF07311">
    <property type="entry name" value="Dodecin"/>
    <property type="match status" value="1"/>
</dbReference>